<protein>
    <submittedName>
        <fullName evidence="7">Uncharacterized protein</fullName>
    </submittedName>
</protein>
<dbReference type="GO" id="GO:0046872">
    <property type="term" value="F:metal ion binding"/>
    <property type="evidence" value="ECO:0007669"/>
    <property type="project" value="UniProtKB-KW"/>
</dbReference>
<gene>
    <name evidence="7" type="ORF">NCGR_LOCUS40705</name>
</gene>
<comment type="similarity">
    <text evidence="1">Belongs to the carotenoid oxygenase family.</text>
</comment>
<dbReference type="PANTHER" id="PTHR10543">
    <property type="entry name" value="BETA-CAROTENE DIOXYGENASE"/>
    <property type="match status" value="1"/>
</dbReference>
<keyword evidence="4" id="KW-0560">Oxidoreductase</keyword>
<dbReference type="Proteomes" id="UP000604825">
    <property type="component" value="Unassembled WGS sequence"/>
</dbReference>
<dbReference type="Pfam" id="PF03055">
    <property type="entry name" value="RPE65"/>
    <property type="match status" value="1"/>
</dbReference>
<evidence type="ECO:0000256" key="1">
    <source>
        <dbReference type="ARBA" id="ARBA00006787"/>
    </source>
</evidence>
<feature type="binding site" evidence="6">
    <location>
        <position position="142"/>
    </location>
    <ligand>
        <name>Fe cation</name>
        <dbReference type="ChEBI" id="CHEBI:24875"/>
        <note>catalytic</note>
    </ligand>
</feature>
<sequence length="410" mass="45807">MAHGRPVHREFSQLCPSEPGSLLDRVRNVVGLGSGTLLSDNANISVLPLGDERVMCLTETTKSSVLIDPETLDTIGKFHYTDRLWGLLQTTHPVVTGTELLTLLPDIFRRGHRVVRMAAGSNERKVIGRVHCRGGHAPGWVHSFAVTENYIVVPEMPLRYSVAGVLKSQLTPWYLFDWLPESGSYMHIICRFSGKTVASVEIPPFMALHFINAYEQGDAIIADCCEYYADPSVIKALALHRLRSPAMNKDAFPDARVARFRIPQDGNRPPMGELETVLDPVVHSWGVEMPSINPAYQGKEYRYVYACGARRPCNFLNSLTKIDLVEKEAKNWQELGSVPSEPFFVARPGGLMKMTNVWRGCDLQFSIVSTMEGDGYALLLDAVTFEEIARVRLPYGLPYGFHGCWIPENV</sequence>
<feature type="binding site" evidence="6">
    <location>
        <position position="402"/>
    </location>
    <ligand>
        <name>Fe cation</name>
        <dbReference type="ChEBI" id="CHEBI:24875"/>
        <note>catalytic</note>
    </ligand>
</feature>
<accession>A0A811QK71</accession>
<comment type="caution">
    <text evidence="7">The sequence shown here is derived from an EMBL/GenBank/DDBJ whole genome shotgun (WGS) entry which is preliminary data.</text>
</comment>
<dbReference type="InterPro" id="IPR004294">
    <property type="entry name" value="Carotenoid_Oase"/>
</dbReference>
<dbReference type="EMBL" id="CAJGYO010000010">
    <property type="protein sequence ID" value="CAD6257215.1"/>
    <property type="molecule type" value="Genomic_DNA"/>
</dbReference>
<dbReference type="GO" id="GO:0009507">
    <property type="term" value="C:chloroplast"/>
    <property type="evidence" value="ECO:0007669"/>
    <property type="project" value="TreeGrafter"/>
</dbReference>
<evidence type="ECO:0000256" key="6">
    <source>
        <dbReference type="PIRSR" id="PIRSR604294-1"/>
    </source>
</evidence>
<dbReference type="PANTHER" id="PTHR10543:SF102">
    <property type="entry name" value="CAROTENOID CLEAVAGE DIOXYGENASE 8"/>
    <property type="match status" value="1"/>
</dbReference>
<dbReference type="OrthoDB" id="407010at2759"/>
<evidence type="ECO:0000313" key="8">
    <source>
        <dbReference type="Proteomes" id="UP000604825"/>
    </source>
</evidence>
<evidence type="ECO:0000256" key="4">
    <source>
        <dbReference type="ARBA" id="ARBA00022964"/>
    </source>
</evidence>
<keyword evidence="5 6" id="KW-0408">Iron</keyword>
<feature type="binding site" evidence="6">
    <location>
        <position position="92"/>
    </location>
    <ligand>
        <name>Fe cation</name>
        <dbReference type="ChEBI" id="CHEBI:24875"/>
        <note>catalytic</note>
    </ligand>
</feature>
<name>A0A811QK71_9POAL</name>
<evidence type="ECO:0000256" key="5">
    <source>
        <dbReference type="ARBA" id="ARBA00023004"/>
    </source>
</evidence>
<organism evidence="7 8">
    <name type="scientific">Miscanthus lutarioriparius</name>
    <dbReference type="NCBI Taxonomy" id="422564"/>
    <lineage>
        <taxon>Eukaryota</taxon>
        <taxon>Viridiplantae</taxon>
        <taxon>Streptophyta</taxon>
        <taxon>Embryophyta</taxon>
        <taxon>Tracheophyta</taxon>
        <taxon>Spermatophyta</taxon>
        <taxon>Magnoliopsida</taxon>
        <taxon>Liliopsida</taxon>
        <taxon>Poales</taxon>
        <taxon>Poaceae</taxon>
        <taxon>PACMAD clade</taxon>
        <taxon>Panicoideae</taxon>
        <taxon>Andropogonodae</taxon>
        <taxon>Andropogoneae</taxon>
        <taxon>Saccharinae</taxon>
        <taxon>Miscanthus</taxon>
    </lineage>
</organism>
<keyword evidence="8" id="KW-1185">Reference proteome</keyword>
<evidence type="ECO:0000256" key="3">
    <source>
        <dbReference type="ARBA" id="ARBA00022946"/>
    </source>
</evidence>
<evidence type="ECO:0000313" key="7">
    <source>
        <dbReference type="EMBL" id="CAD6257215.1"/>
    </source>
</evidence>
<proteinExistence type="inferred from homology"/>
<dbReference type="GO" id="GO:0010436">
    <property type="term" value="F:carotenoid dioxygenase activity"/>
    <property type="evidence" value="ECO:0007669"/>
    <property type="project" value="TreeGrafter"/>
</dbReference>
<evidence type="ECO:0000256" key="2">
    <source>
        <dbReference type="ARBA" id="ARBA00022723"/>
    </source>
</evidence>
<dbReference type="GO" id="GO:0016121">
    <property type="term" value="P:carotene catabolic process"/>
    <property type="evidence" value="ECO:0007669"/>
    <property type="project" value="TreeGrafter"/>
</dbReference>
<keyword evidence="3" id="KW-0809">Transit peptide</keyword>
<keyword evidence="4" id="KW-0223">Dioxygenase</keyword>
<reference evidence="7" key="1">
    <citation type="submission" date="2020-10" db="EMBL/GenBank/DDBJ databases">
        <authorList>
            <person name="Han B."/>
            <person name="Lu T."/>
            <person name="Zhao Q."/>
            <person name="Huang X."/>
            <person name="Zhao Y."/>
        </authorList>
    </citation>
    <scope>NUCLEOTIDE SEQUENCE</scope>
</reference>
<comment type="cofactor">
    <cofactor evidence="6">
        <name>Fe(2+)</name>
        <dbReference type="ChEBI" id="CHEBI:29033"/>
    </cofactor>
    <text evidence="6">Binds 1 Fe(2+) ion per subunit.</text>
</comment>
<feature type="binding site" evidence="6">
    <location>
        <position position="209"/>
    </location>
    <ligand>
        <name>Fe cation</name>
        <dbReference type="ChEBI" id="CHEBI:24875"/>
        <note>catalytic</note>
    </ligand>
</feature>
<dbReference type="AlphaFoldDB" id="A0A811QK71"/>
<keyword evidence="2 6" id="KW-0479">Metal-binding</keyword>